<keyword evidence="6" id="KW-0460">Magnesium</keyword>
<dbReference type="GO" id="GO:0009358">
    <property type="term" value="C:polyphosphate kinase complex"/>
    <property type="evidence" value="ECO:0007669"/>
    <property type="project" value="InterPro"/>
</dbReference>
<comment type="cofactor">
    <cofactor evidence="6">
        <name>Mg(2+)</name>
        <dbReference type="ChEBI" id="CHEBI:18420"/>
    </cofactor>
</comment>
<feature type="domain" description="Polyphosphate kinase C-terminal" evidence="11">
    <location>
        <begin position="524"/>
        <end position="689"/>
    </location>
</feature>
<dbReference type="NCBIfam" id="NF003918">
    <property type="entry name" value="PRK05443.1-2"/>
    <property type="match status" value="1"/>
</dbReference>
<keyword evidence="1 6" id="KW-0597">Phosphoprotein</keyword>
<accession>A0A1I3S5B7</accession>
<evidence type="ECO:0000256" key="1">
    <source>
        <dbReference type="ARBA" id="ARBA00022553"/>
    </source>
</evidence>
<proteinExistence type="inferred from homology"/>
<dbReference type="GO" id="GO:0006799">
    <property type="term" value="P:polyphosphate biosynthetic process"/>
    <property type="evidence" value="ECO:0007669"/>
    <property type="project" value="UniProtKB-UniRule"/>
</dbReference>
<dbReference type="GO" id="GO:0005524">
    <property type="term" value="F:ATP binding"/>
    <property type="evidence" value="ECO:0007669"/>
    <property type="project" value="UniProtKB-KW"/>
</dbReference>
<dbReference type="Gene3D" id="3.30.1840.10">
    <property type="entry name" value="Polyphosphate kinase middle domain"/>
    <property type="match status" value="1"/>
</dbReference>
<organism evidence="13 14">
    <name type="scientific">Jannaschia pohangensis</name>
    <dbReference type="NCBI Taxonomy" id="390807"/>
    <lineage>
        <taxon>Bacteria</taxon>
        <taxon>Pseudomonadati</taxon>
        <taxon>Pseudomonadota</taxon>
        <taxon>Alphaproteobacteria</taxon>
        <taxon>Rhodobacterales</taxon>
        <taxon>Roseobacteraceae</taxon>
        <taxon>Jannaschia</taxon>
    </lineage>
</organism>
<dbReference type="EMBL" id="FORA01000004">
    <property type="protein sequence ID" value="SFJ52777.1"/>
    <property type="molecule type" value="Genomic_DNA"/>
</dbReference>
<gene>
    <name evidence="6" type="primary">ppk</name>
    <name evidence="13" type="ORF">SAMN04488095_2989</name>
</gene>
<dbReference type="InterPro" id="IPR036832">
    <property type="entry name" value="PPK_N_dom_sf"/>
</dbReference>
<name>A0A1I3S5B7_9RHOB</name>
<evidence type="ECO:0000259" key="11">
    <source>
        <dbReference type="Pfam" id="PF13090"/>
    </source>
</evidence>
<sequence length="731" mass="81490">MLDKDQISPSDFLNAPIPVPTELDEERRTSPKRFFNRERSWLAFNLRVLEEAENPKVPLLERLRFLSISAANLDEFYTVRVAGLRELARAGNLTPAADGRTPAEQLAMIDADAGALLERQQSVWMTLRSELETQGICLLSPENLNKAETREMAGRFLNEVFPIVSPLAIDPAHPFPFLPNEGFALAVELQRRTDGRTLRALLPIPAQIDRFLRLSDKDGVIRFLPLEDLLLMQITELFPGYQLRGHCAFRVLRDSDLEVEEEAEDLVREFETALKRRRRGDIIRMKITAGAPEGLKRVIVEEMGVDESEVIEVRGLVGLASLKELVVNERKELLWPTFTPRVPERVQDHDGDMFAAIRQKDMLLHHPYETFDMVIRFLTQAANDPDVVAIKQTLYRTSRDSPIVAALCEAAEQGKTVTALVELKARFDEAANIRQSRRLERAGAHVVYGFTRLKTHAKISTVVRREGDRLVTYTHFGTGNYHPITARIYTDLSLFTCDEGLGRDATKVFNYISGYAPPDGLDKLTISPNGLKVHLLASIENEADMARAGKPGVIWAKMNSLVEPDVIDALYAASQAGVKVDLVVRGICGLRPGVKDLSENIRVKSVVGRFLEHSRIVCFGNGGGLPGKKARVYISSADWMGRNLDRRVETLVECVNPTVKAQIVSQVMAANLADVAQSWVLGAEGDWTRPDLSALDNPFSCHRFFMENPSLSGRGSAGARDVPELTHSSDG</sequence>
<keyword evidence="5 6" id="KW-0067">ATP-binding</keyword>
<evidence type="ECO:0000313" key="13">
    <source>
        <dbReference type="EMBL" id="SFJ52777.1"/>
    </source>
</evidence>
<dbReference type="Pfam" id="PF17941">
    <property type="entry name" value="PP_kinase_C_1"/>
    <property type="match status" value="1"/>
</dbReference>
<dbReference type="Gene3D" id="1.20.58.310">
    <property type="entry name" value="Polyphosphate kinase N-terminal domain"/>
    <property type="match status" value="1"/>
</dbReference>
<dbReference type="Pfam" id="PF02503">
    <property type="entry name" value="PP_kinase"/>
    <property type="match status" value="1"/>
</dbReference>
<protein>
    <recommendedName>
        <fullName evidence="6 7">Polyphosphate kinase</fullName>
        <ecNumber evidence="6 7">2.7.4.1</ecNumber>
    </recommendedName>
    <alternativeName>
        <fullName evidence="6">ATP-polyphosphate phosphotransferase</fullName>
    </alternativeName>
    <alternativeName>
        <fullName evidence="6">Polyphosphoric acid kinase</fullName>
    </alternativeName>
</protein>
<feature type="domain" description="Polyphosphate kinase N-terminal" evidence="10">
    <location>
        <begin position="34"/>
        <end position="138"/>
    </location>
</feature>
<feature type="binding site" evidence="6">
    <location>
        <position position="426"/>
    </location>
    <ligand>
        <name>Mg(2+)</name>
        <dbReference type="ChEBI" id="CHEBI:18420"/>
    </ligand>
</feature>
<keyword evidence="2 6" id="KW-0808">Transferase</keyword>
<dbReference type="HAMAP" id="MF_00347">
    <property type="entry name" value="Polyphosphate_kinase"/>
    <property type="match status" value="1"/>
</dbReference>
<feature type="region of interest" description="Disordered" evidence="8">
    <location>
        <begin position="1"/>
        <end position="30"/>
    </location>
</feature>
<dbReference type="InterPro" id="IPR025200">
    <property type="entry name" value="PPK_C_dom2"/>
</dbReference>
<evidence type="ECO:0000256" key="2">
    <source>
        <dbReference type="ARBA" id="ARBA00022679"/>
    </source>
</evidence>
<dbReference type="InterPro" id="IPR003414">
    <property type="entry name" value="PP_kinase"/>
</dbReference>
<keyword evidence="14" id="KW-1185">Reference proteome</keyword>
<feature type="domain" description="Polyphosphate kinase middle" evidence="9">
    <location>
        <begin position="151"/>
        <end position="325"/>
    </location>
</feature>
<comment type="similarity">
    <text evidence="6 7">Belongs to the polyphosphate kinase 1 (PPK1) family.</text>
</comment>
<evidence type="ECO:0000313" key="14">
    <source>
        <dbReference type="Proteomes" id="UP000199110"/>
    </source>
</evidence>
<dbReference type="NCBIfam" id="TIGR03705">
    <property type="entry name" value="poly_P_kin"/>
    <property type="match status" value="1"/>
</dbReference>
<evidence type="ECO:0000256" key="6">
    <source>
        <dbReference type="HAMAP-Rule" id="MF_00347"/>
    </source>
</evidence>
<feature type="binding site" evidence="6">
    <location>
        <position position="396"/>
    </location>
    <ligand>
        <name>Mg(2+)</name>
        <dbReference type="ChEBI" id="CHEBI:18420"/>
    </ligand>
</feature>
<feature type="binding site" evidence="6">
    <location>
        <position position="72"/>
    </location>
    <ligand>
        <name>ATP</name>
        <dbReference type="ChEBI" id="CHEBI:30616"/>
    </ligand>
</feature>
<dbReference type="InterPro" id="IPR036830">
    <property type="entry name" value="PP_kinase_middle_dom_sf"/>
</dbReference>
<dbReference type="Pfam" id="PF13089">
    <property type="entry name" value="PP_kinase_N"/>
    <property type="match status" value="1"/>
</dbReference>
<comment type="catalytic activity">
    <reaction evidence="6 7">
        <text>[phosphate](n) + ATP = [phosphate](n+1) + ADP</text>
        <dbReference type="Rhea" id="RHEA:19573"/>
        <dbReference type="Rhea" id="RHEA-COMP:9859"/>
        <dbReference type="Rhea" id="RHEA-COMP:14280"/>
        <dbReference type="ChEBI" id="CHEBI:16838"/>
        <dbReference type="ChEBI" id="CHEBI:30616"/>
        <dbReference type="ChEBI" id="CHEBI:456216"/>
        <dbReference type="EC" id="2.7.4.1"/>
    </reaction>
</comment>
<evidence type="ECO:0000256" key="7">
    <source>
        <dbReference type="RuleBase" id="RU003800"/>
    </source>
</evidence>
<dbReference type="CDD" id="cd09168">
    <property type="entry name" value="PLDc_PaPPK1_C2_like"/>
    <property type="match status" value="1"/>
</dbReference>
<dbReference type="SUPFAM" id="SSF140356">
    <property type="entry name" value="PPK N-terminal domain-like"/>
    <property type="match status" value="1"/>
</dbReference>
<dbReference type="NCBIfam" id="NF003921">
    <property type="entry name" value="PRK05443.2-2"/>
    <property type="match status" value="1"/>
</dbReference>
<evidence type="ECO:0000259" key="10">
    <source>
        <dbReference type="Pfam" id="PF13089"/>
    </source>
</evidence>
<dbReference type="STRING" id="390807.SAMN04488095_2989"/>
<dbReference type="NCBIfam" id="NF003917">
    <property type="entry name" value="PRK05443.1-1"/>
    <property type="match status" value="1"/>
</dbReference>
<dbReference type="CDD" id="cd09165">
    <property type="entry name" value="PLDc_PaPPK1_C1_like"/>
    <property type="match status" value="1"/>
</dbReference>
<dbReference type="InterPro" id="IPR041108">
    <property type="entry name" value="PP_kinase_C_1"/>
</dbReference>
<dbReference type="PIRSF" id="PIRSF015589">
    <property type="entry name" value="PP_kinase"/>
    <property type="match status" value="1"/>
</dbReference>
<feature type="binding site" evidence="6">
    <location>
        <position position="585"/>
    </location>
    <ligand>
        <name>ATP</name>
        <dbReference type="ChEBI" id="CHEBI:30616"/>
    </ligand>
</feature>
<dbReference type="GO" id="GO:0046872">
    <property type="term" value="F:metal ion binding"/>
    <property type="evidence" value="ECO:0007669"/>
    <property type="project" value="UniProtKB-KW"/>
</dbReference>
<dbReference type="PANTHER" id="PTHR30218:SF0">
    <property type="entry name" value="POLYPHOSPHATE KINASE"/>
    <property type="match status" value="1"/>
</dbReference>
<keyword evidence="4 6" id="KW-0418">Kinase</keyword>
<dbReference type="SUPFAM" id="SSF56024">
    <property type="entry name" value="Phospholipase D/nuclease"/>
    <property type="match status" value="2"/>
</dbReference>
<evidence type="ECO:0000256" key="5">
    <source>
        <dbReference type="ARBA" id="ARBA00022840"/>
    </source>
</evidence>
<feature type="domain" description="Polyphosphate kinase C-terminal" evidence="12">
    <location>
        <begin position="352"/>
        <end position="516"/>
    </location>
</feature>
<keyword evidence="6" id="KW-0479">Metal-binding</keyword>
<comment type="PTM">
    <text evidence="6 7">An intermediate of this reaction is the autophosphorylated ppk in which a phosphate is covalently linked to a histidine residue through a N-P bond.</text>
</comment>
<reference evidence="13 14" key="1">
    <citation type="submission" date="2016-10" db="EMBL/GenBank/DDBJ databases">
        <authorList>
            <person name="de Groot N.N."/>
        </authorList>
    </citation>
    <scope>NUCLEOTIDE SEQUENCE [LARGE SCALE GENOMIC DNA]</scope>
    <source>
        <strain evidence="13 14">DSM 19073</strain>
    </source>
</reference>
<evidence type="ECO:0000259" key="12">
    <source>
        <dbReference type="Pfam" id="PF17941"/>
    </source>
</evidence>
<dbReference type="Gene3D" id="3.30.870.10">
    <property type="entry name" value="Endonuclease Chain A"/>
    <property type="match status" value="2"/>
</dbReference>
<dbReference type="GO" id="GO:0008976">
    <property type="term" value="F:polyphosphate kinase activity"/>
    <property type="evidence" value="ECO:0007669"/>
    <property type="project" value="UniProtKB-UniRule"/>
</dbReference>
<feature type="binding site" evidence="6">
    <location>
        <position position="489"/>
    </location>
    <ligand>
        <name>ATP</name>
        <dbReference type="ChEBI" id="CHEBI:30616"/>
    </ligand>
</feature>
<feature type="active site" description="Phosphohistidine intermediate" evidence="6">
    <location>
        <position position="456"/>
    </location>
</feature>
<keyword evidence="3 6" id="KW-0547">Nucleotide-binding</keyword>
<evidence type="ECO:0000256" key="3">
    <source>
        <dbReference type="ARBA" id="ARBA00022741"/>
    </source>
</evidence>
<evidence type="ECO:0000256" key="4">
    <source>
        <dbReference type="ARBA" id="ARBA00022777"/>
    </source>
</evidence>
<dbReference type="InterPro" id="IPR025198">
    <property type="entry name" value="PPK_N_dom"/>
</dbReference>
<dbReference type="Proteomes" id="UP000199110">
    <property type="component" value="Unassembled WGS sequence"/>
</dbReference>
<dbReference type="SUPFAM" id="SSF143724">
    <property type="entry name" value="PHP14-like"/>
    <property type="match status" value="1"/>
</dbReference>
<dbReference type="InterPro" id="IPR024953">
    <property type="entry name" value="PP_kinase_middle"/>
</dbReference>
<dbReference type="PANTHER" id="PTHR30218">
    <property type="entry name" value="POLYPHOSPHATE KINASE"/>
    <property type="match status" value="1"/>
</dbReference>
<evidence type="ECO:0000256" key="8">
    <source>
        <dbReference type="SAM" id="MobiDB-lite"/>
    </source>
</evidence>
<dbReference type="AlphaFoldDB" id="A0A1I3S5B7"/>
<evidence type="ECO:0000259" key="9">
    <source>
        <dbReference type="Pfam" id="PF02503"/>
    </source>
</evidence>
<comment type="function">
    <text evidence="6 7">Catalyzes the reversible transfer of the terminal phosphate of ATP to form a long-chain polyphosphate (polyP).</text>
</comment>
<feature type="binding site" evidence="6">
    <location>
        <position position="613"/>
    </location>
    <ligand>
        <name>ATP</name>
        <dbReference type="ChEBI" id="CHEBI:30616"/>
    </ligand>
</feature>
<dbReference type="NCBIfam" id="NF003919">
    <property type="entry name" value="PRK05443.1-4"/>
    <property type="match status" value="1"/>
</dbReference>
<dbReference type="EC" id="2.7.4.1" evidence="6 7"/>
<dbReference type="Pfam" id="PF13090">
    <property type="entry name" value="PP_kinase_C"/>
    <property type="match status" value="1"/>
</dbReference>